<dbReference type="InterPro" id="IPR051548">
    <property type="entry name" value="Grx-like_ET"/>
</dbReference>
<reference evidence="3" key="2">
    <citation type="submission" date="2020-09" db="EMBL/GenBank/DDBJ databases">
        <authorList>
            <person name="Sun Q."/>
            <person name="Kim S."/>
        </authorList>
    </citation>
    <scope>NUCLEOTIDE SEQUENCE</scope>
    <source>
        <strain evidence="3">KCTC 23224</strain>
    </source>
</reference>
<gene>
    <name evidence="3" type="ORF">GCM10008106_05290</name>
</gene>
<dbReference type="PANTHER" id="PTHR34386:SF1">
    <property type="entry name" value="GLUTAREDOXIN-LIKE PROTEIN NRDH"/>
    <property type="match status" value="1"/>
</dbReference>
<reference evidence="3" key="1">
    <citation type="journal article" date="2014" name="Int. J. Syst. Evol. Microbiol.">
        <title>Complete genome sequence of Corynebacterium casei LMG S-19264T (=DSM 44701T), isolated from a smear-ripened cheese.</title>
        <authorList>
            <consortium name="US DOE Joint Genome Institute (JGI-PGF)"/>
            <person name="Walter F."/>
            <person name="Albersmeier A."/>
            <person name="Kalinowski J."/>
            <person name="Ruckert C."/>
        </authorList>
    </citation>
    <scope>NUCLEOTIDE SEQUENCE</scope>
    <source>
        <strain evidence="3">KCTC 23224</strain>
    </source>
</reference>
<dbReference type="GO" id="GO:0045454">
    <property type="term" value="P:cell redox homeostasis"/>
    <property type="evidence" value="ECO:0007669"/>
    <property type="project" value="TreeGrafter"/>
</dbReference>
<protein>
    <submittedName>
        <fullName evidence="3">DUF547 domain-containing protein</fullName>
    </submittedName>
</protein>
<dbReference type="Pfam" id="PF04784">
    <property type="entry name" value="DUF547"/>
    <property type="match status" value="1"/>
</dbReference>
<dbReference type="RefSeq" id="WP_189578894.1">
    <property type="nucleotide sequence ID" value="NZ_BMYF01000002.1"/>
</dbReference>
<evidence type="ECO:0000313" key="3">
    <source>
        <dbReference type="EMBL" id="GHB27493.1"/>
    </source>
</evidence>
<sequence>MKKLIIYTFFFVCSLGAYANIQDYPISKNVPTHEQWNELLKKHVSSSGTVNYKGFKSDIKKLESYLNLLSTNAPDRKTWSREEQLAYWINAYNAFTVKLIVDNYPVKSIQDLHPKIKIPLINTVWHIKFFQIGGKDSSLDEIEHKILRKEFDEPRIHFAINCASYSCPKLLNEAFTAEKLEKQLYAVAVDFINDPKRNKITKDSIQISQIFSWFKGDFTKNGSIIDYLNQYSKVKISPRAKISHLKYDWSLNE</sequence>
<proteinExistence type="predicted"/>
<feature type="signal peptide" evidence="1">
    <location>
        <begin position="1"/>
        <end position="19"/>
    </location>
</feature>
<feature type="chain" id="PRO_5035194271" evidence="1">
    <location>
        <begin position="20"/>
        <end position="253"/>
    </location>
</feature>
<dbReference type="Proteomes" id="UP000642809">
    <property type="component" value="Unassembled WGS sequence"/>
</dbReference>
<comment type="caution">
    <text evidence="3">The sequence shown here is derived from an EMBL/GenBank/DDBJ whole genome shotgun (WGS) entry which is preliminary data.</text>
</comment>
<accession>A0A8J3CUJ6</accession>
<feature type="domain" description="DUF547" evidence="2">
    <location>
        <begin position="77"/>
        <end position="192"/>
    </location>
</feature>
<dbReference type="InterPro" id="IPR006869">
    <property type="entry name" value="DUF547"/>
</dbReference>
<keyword evidence="4" id="KW-1185">Reference proteome</keyword>
<keyword evidence="1" id="KW-0732">Signal</keyword>
<organism evidence="3 4">
    <name type="scientific">Mongoliitalea lutea</name>
    <dbReference type="NCBI Taxonomy" id="849756"/>
    <lineage>
        <taxon>Bacteria</taxon>
        <taxon>Pseudomonadati</taxon>
        <taxon>Bacteroidota</taxon>
        <taxon>Cytophagia</taxon>
        <taxon>Cytophagales</taxon>
        <taxon>Cyclobacteriaceae</taxon>
        <taxon>Mongoliitalea</taxon>
    </lineage>
</organism>
<evidence type="ECO:0000259" key="2">
    <source>
        <dbReference type="Pfam" id="PF04784"/>
    </source>
</evidence>
<dbReference type="EMBL" id="BMYF01000002">
    <property type="protein sequence ID" value="GHB27493.1"/>
    <property type="molecule type" value="Genomic_DNA"/>
</dbReference>
<name>A0A8J3CUJ6_9BACT</name>
<dbReference type="GO" id="GO:0009055">
    <property type="term" value="F:electron transfer activity"/>
    <property type="evidence" value="ECO:0007669"/>
    <property type="project" value="TreeGrafter"/>
</dbReference>
<dbReference type="AlphaFoldDB" id="A0A8J3CUJ6"/>
<evidence type="ECO:0000256" key="1">
    <source>
        <dbReference type="SAM" id="SignalP"/>
    </source>
</evidence>
<evidence type="ECO:0000313" key="4">
    <source>
        <dbReference type="Proteomes" id="UP000642809"/>
    </source>
</evidence>
<dbReference type="PANTHER" id="PTHR34386">
    <property type="entry name" value="GLUTAREDOXIN"/>
    <property type="match status" value="1"/>
</dbReference>